<feature type="non-terminal residue" evidence="1">
    <location>
        <position position="1"/>
    </location>
</feature>
<feature type="non-terminal residue" evidence="1">
    <location>
        <position position="81"/>
    </location>
</feature>
<proteinExistence type="predicted"/>
<sequence>QRAVKHVRHAGDQRVDVGGLEIERLPAPEGEQPRRQRRGTLRRGVGGFDIAVDRFHPALGEVALDQIEAADHARQHVVEIM</sequence>
<gene>
    <name evidence="1" type="ORF">Tci_932125</name>
</gene>
<organism evidence="1">
    <name type="scientific">Tanacetum cinerariifolium</name>
    <name type="common">Dalmatian daisy</name>
    <name type="synonym">Chrysanthemum cinerariifolium</name>
    <dbReference type="NCBI Taxonomy" id="118510"/>
    <lineage>
        <taxon>Eukaryota</taxon>
        <taxon>Viridiplantae</taxon>
        <taxon>Streptophyta</taxon>
        <taxon>Embryophyta</taxon>
        <taxon>Tracheophyta</taxon>
        <taxon>Spermatophyta</taxon>
        <taxon>Magnoliopsida</taxon>
        <taxon>eudicotyledons</taxon>
        <taxon>Gunneridae</taxon>
        <taxon>Pentapetalae</taxon>
        <taxon>asterids</taxon>
        <taxon>campanulids</taxon>
        <taxon>Asterales</taxon>
        <taxon>Asteraceae</taxon>
        <taxon>Asteroideae</taxon>
        <taxon>Anthemideae</taxon>
        <taxon>Anthemidinae</taxon>
        <taxon>Tanacetum</taxon>
    </lineage>
</organism>
<accession>A0A699XQG6</accession>
<evidence type="ECO:0000313" key="1">
    <source>
        <dbReference type="EMBL" id="GFD60156.1"/>
    </source>
</evidence>
<dbReference type="EMBL" id="BKCJ011874184">
    <property type="protein sequence ID" value="GFD60156.1"/>
    <property type="molecule type" value="Genomic_DNA"/>
</dbReference>
<comment type="caution">
    <text evidence="1">The sequence shown here is derived from an EMBL/GenBank/DDBJ whole genome shotgun (WGS) entry which is preliminary data.</text>
</comment>
<protein>
    <submittedName>
        <fullName evidence="1">Uncharacterized protein</fullName>
    </submittedName>
</protein>
<reference evidence="1" key="1">
    <citation type="journal article" date="2019" name="Sci. Rep.">
        <title>Draft genome of Tanacetum cinerariifolium, the natural source of mosquito coil.</title>
        <authorList>
            <person name="Yamashiro T."/>
            <person name="Shiraishi A."/>
            <person name="Satake H."/>
            <person name="Nakayama K."/>
        </authorList>
    </citation>
    <scope>NUCLEOTIDE SEQUENCE</scope>
</reference>
<dbReference type="AlphaFoldDB" id="A0A699XQG6"/>
<name>A0A699XQG6_TANCI</name>